<gene>
    <name evidence="3" type="ORF">BDV29DRAFT_192566</name>
</gene>
<protein>
    <recommendedName>
        <fullName evidence="5">NAD(P)-binding protein</fullName>
    </recommendedName>
</protein>
<dbReference type="GO" id="GO:0050664">
    <property type="term" value="F:oxidoreductase activity, acting on NAD(P)H, oxygen as acceptor"/>
    <property type="evidence" value="ECO:0007669"/>
    <property type="project" value="TreeGrafter"/>
</dbReference>
<evidence type="ECO:0000313" key="3">
    <source>
        <dbReference type="EMBL" id="KAB8072353.1"/>
    </source>
</evidence>
<dbReference type="PRINTS" id="PR00081">
    <property type="entry name" value="GDHRDH"/>
</dbReference>
<sequence>MAAPTVFLVTGANTGLGFEIARALCRSNSRYEILLVARKDFPASLISISAVQLDITDDAFVAEAYRYISDKYNRLDVLINDAGIQLVHEVGSGQMSLQEAWSTTYNINIIRTHILTETFVRQHLKFTNSPFLFRTSGTSSLTEITEPKLSIDISPPVGWPKDHTTSLLGYRASKAALNIVVRDWCRLLKEDKVKVFDISPGFLATGLVVGMMEKSGAAHPSVGELVKDVVEGKTDDDETQYNISSFAKNNSALKR</sequence>
<accession>A0A5N5WV00</accession>
<evidence type="ECO:0000313" key="4">
    <source>
        <dbReference type="Proteomes" id="UP000326565"/>
    </source>
</evidence>
<dbReference type="EMBL" id="ML732249">
    <property type="protein sequence ID" value="KAB8072353.1"/>
    <property type="molecule type" value="Genomic_DNA"/>
</dbReference>
<dbReference type="AlphaFoldDB" id="A0A5N5WV00"/>
<reference evidence="3 4" key="1">
    <citation type="submission" date="2019-04" db="EMBL/GenBank/DDBJ databases">
        <title>Friends and foes A comparative genomics study of 23 Aspergillus species from section Flavi.</title>
        <authorList>
            <consortium name="DOE Joint Genome Institute"/>
            <person name="Kjaerbolling I."/>
            <person name="Vesth T."/>
            <person name="Frisvad J.C."/>
            <person name="Nybo J.L."/>
            <person name="Theobald S."/>
            <person name="Kildgaard S."/>
            <person name="Isbrandt T."/>
            <person name="Kuo A."/>
            <person name="Sato A."/>
            <person name="Lyhne E.K."/>
            <person name="Kogle M.E."/>
            <person name="Wiebenga A."/>
            <person name="Kun R.S."/>
            <person name="Lubbers R.J."/>
            <person name="Makela M.R."/>
            <person name="Barry K."/>
            <person name="Chovatia M."/>
            <person name="Clum A."/>
            <person name="Daum C."/>
            <person name="Haridas S."/>
            <person name="He G."/>
            <person name="LaButti K."/>
            <person name="Lipzen A."/>
            <person name="Mondo S."/>
            <person name="Riley R."/>
            <person name="Salamov A."/>
            <person name="Simmons B.A."/>
            <person name="Magnuson J.K."/>
            <person name="Henrissat B."/>
            <person name="Mortensen U.H."/>
            <person name="Larsen T.O."/>
            <person name="Devries R.P."/>
            <person name="Grigoriev I.V."/>
            <person name="Machida M."/>
            <person name="Baker S.E."/>
            <person name="Andersen M.R."/>
        </authorList>
    </citation>
    <scope>NUCLEOTIDE SEQUENCE [LARGE SCALE GENOMIC DNA]</scope>
    <source>
        <strain evidence="3 4">CBS 151.66</strain>
    </source>
</reference>
<dbReference type="Gene3D" id="3.40.50.720">
    <property type="entry name" value="NAD(P)-binding Rossmann-like Domain"/>
    <property type="match status" value="1"/>
</dbReference>
<dbReference type="OrthoDB" id="191139at2759"/>
<organism evidence="3 4">
    <name type="scientific">Aspergillus leporis</name>
    <dbReference type="NCBI Taxonomy" id="41062"/>
    <lineage>
        <taxon>Eukaryota</taxon>
        <taxon>Fungi</taxon>
        <taxon>Dikarya</taxon>
        <taxon>Ascomycota</taxon>
        <taxon>Pezizomycotina</taxon>
        <taxon>Eurotiomycetes</taxon>
        <taxon>Eurotiomycetidae</taxon>
        <taxon>Eurotiales</taxon>
        <taxon>Aspergillaceae</taxon>
        <taxon>Aspergillus</taxon>
        <taxon>Aspergillus subgen. Circumdati</taxon>
    </lineage>
</organism>
<keyword evidence="2" id="KW-0560">Oxidoreductase</keyword>
<evidence type="ECO:0000256" key="2">
    <source>
        <dbReference type="ARBA" id="ARBA00023002"/>
    </source>
</evidence>
<dbReference type="PANTHER" id="PTHR43008">
    <property type="entry name" value="BENZIL REDUCTASE"/>
    <property type="match status" value="1"/>
</dbReference>
<dbReference type="GO" id="GO:0016616">
    <property type="term" value="F:oxidoreductase activity, acting on the CH-OH group of donors, NAD or NADP as acceptor"/>
    <property type="evidence" value="ECO:0007669"/>
    <property type="project" value="UniProtKB-ARBA"/>
</dbReference>
<dbReference type="InterPro" id="IPR036291">
    <property type="entry name" value="NAD(P)-bd_dom_sf"/>
</dbReference>
<keyword evidence="4" id="KW-1185">Reference proteome</keyword>
<proteinExistence type="inferred from homology"/>
<evidence type="ECO:0000256" key="1">
    <source>
        <dbReference type="ARBA" id="ARBA00006484"/>
    </source>
</evidence>
<dbReference type="Pfam" id="PF00106">
    <property type="entry name" value="adh_short"/>
    <property type="match status" value="1"/>
</dbReference>
<dbReference type="PANTHER" id="PTHR43008:SF8">
    <property type="entry name" value="BENZIL REDUCTASE ((S)-BENZOIN FORMING) IRC24"/>
    <property type="match status" value="1"/>
</dbReference>
<dbReference type="Proteomes" id="UP000326565">
    <property type="component" value="Unassembled WGS sequence"/>
</dbReference>
<evidence type="ECO:0008006" key="5">
    <source>
        <dbReference type="Google" id="ProtNLM"/>
    </source>
</evidence>
<comment type="similarity">
    <text evidence="1">Belongs to the short-chain dehydrogenases/reductases (SDR) family.</text>
</comment>
<dbReference type="InterPro" id="IPR002347">
    <property type="entry name" value="SDR_fam"/>
</dbReference>
<dbReference type="SUPFAM" id="SSF51735">
    <property type="entry name" value="NAD(P)-binding Rossmann-fold domains"/>
    <property type="match status" value="1"/>
</dbReference>
<name>A0A5N5WV00_9EURO</name>